<dbReference type="FunFam" id="3.40.50.720:FF:000100">
    <property type="entry name" value="Glutamate dehydrogenase 1, mitochondrial"/>
    <property type="match status" value="1"/>
</dbReference>
<keyword evidence="9" id="KW-0547">Nucleotide-binding</keyword>
<dbReference type="GO" id="GO:0006538">
    <property type="term" value="P:L-glutamate catabolic process"/>
    <property type="evidence" value="ECO:0007669"/>
    <property type="project" value="TreeGrafter"/>
</dbReference>
<evidence type="ECO:0000256" key="8">
    <source>
        <dbReference type="PIRSR" id="PIRSR000185-1"/>
    </source>
</evidence>
<dbReference type="CDD" id="cd01076">
    <property type="entry name" value="NAD_bind_1_Glu_DH"/>
    <property type="match status" value="1"/>
</dbReference>
<dbReference type="InterPro" id="IPR014362">
    <property type="entry name" value="Glu_DH"/>
</dbReference>
<keyword evidence="4" id="KW-0496">Mitochondrion</keyword>
<evidence type="ECO:0000256" key="1">
    <source>
        <dbReference type="ARBA" id="ARBA00004173"/>
    </source>
</evidence>
<dbReference type="STRING" id="268475.A0A0V1HFH6"/>
<feature type="active site" description="Proton donor" evidence="8">
    <location>
        <position position="153"/>
    </location>
</feature>
<evidence type="ECO:0000256" key="5">
    <source>
        <dbReference type="ARBA" id="ARBA00047867"/>
    </source>
</evidence>
<dbReference type="OrthoDB" id="6718861at2759"/>
<dbReference type="InterPro" id="IPR036291">
    <property type="entry name" value="NAD(P)-bd_dom_sf"/>
</dbReference>
<dbReference type="Pfam" id="PF00208">
    <property type="entry name" value="ELFV_dehydrog"/>
    <property type="match status" value="1"/>
</dbReference>
<feature type="binding site" evidence="9">
    <location>
        <position position="242"/>
    </location>
    <ligand>
        <name>NAD(+)</name>
        <dbReference type="ChEBI" id="CHEBI:57540"/>
    </ligand>
</feature>
<evidence type="ECO:0000256" key="11">
    <source>
        <dbReference type="RuleBase" id="RU004417"/>
    </source>
</evidence>
<dbReference type="AlphaFoldDB" id="A0A0V1HFH6"/>
<evidence type="ECO:0000256" key="7">
    <source>
        <dbReference type="PIRNR" id="PIRNR000185"/>
    </source>
</evidence>
<dbReference type="SMART" id="SM00839">
    <property type="entry name" value="ELFV_dehydrog"/>
    <property type="match status" value="1"/>
</dbReference>
<dbReference type="Gene3D" id="3.40.50.10860">
    <property type="entry name" value="Leucine Dehydrogenase, chain A, domain 1"/>
    <property type="match status" value="1"/>
</dbReference>
<dbReference type="GO" id="GO:0004352">
    <property type="term" value="F:glutamate dehydrogenase (NAD+) activity"/>
    <property type="evidence" value="ECO:0007669"/>
    <property type="project" value="TreeGrafter"/>
</dbReference>
<keyword evidence="9" id="KW-0520">NAD</keyword>
<dbReference type="GO" id="GO:0005739">
    <property type="term" value="C:mitochondrion"/>
    <property type="evidence" value="ECO:0007669"/>
    <property type="project" value="UniProtKB-SubCell"/>
</dbReference>
<dbReference type="SUPFAM" id="SSF53223">
    <property type="entry name" value="Aminoacid dehydrogenase-like, N-terminal domain"/>
    <property type="match status" value="1"/>
</dbReference>
<evidence type="ECO:0000256" key="2">
    <source>
        <dbReference type="ARBA" id="ARBA00006382"/>
    </source>
</evidence>
<comment type="subcellular location">
    <subcellularLocation>
        <location evidence="1">Mitochondrion</location>
    </subcellularLocation>
</comment>
<proteinExistence type="inferred from homology"/>
<organism evidence="13 14">
    <name type="scientific">Trichinella zimbabwensis</name>
    <dbReference type="NCBI Taxonomy" id="268475"/>
    <lineage>
        <taxon>Eukaryota</taxon>
        <taxon>Metazoa</taxon>
        <taxon>Ecdysozoa</taxon>
        <taxon>Nematoda</taxon>
        <taxon>Enoplea</taxon>
        <taxon>Dorylaimia</taxon>
        <taxon>Trichinellida</taxon>
        <taxon>Trichinellidae</taxon>
        <taxon>Trichinella</taxon>
    </lineage>
</organism>
<evidence type="ECO:0000256" key="4">
    <source>
        <dbReference type="ARBA" id="ARBA00023128"/>
    </source>
</evidence>
<evidence type="ECO:0000313" key="13">
    <source>
        <dbReference type="EMBL" id="KRZ09175.1"/>
    </source>
</evidence>
<dbReference type="GO" id="GO:0000166">
    <property type="term" value="F:nucleotide binding"/>
    <property type="evidence" value="ECO:0007669"/>
    <property type="project" value="UniProtKB-KW"/>
</dbReference>
<dbReference type="InterPro" id="IPR006095">
    <property type="entry name" value="Glu/Leu/Phe/Val/Trp_DH"/>
</dbReference>
<dbReference type="Proteomes" id="UP000055024">
    <property type="component" value="Unassembled WGS sequence"/>
</dbReference>
<evidence type="ECO:0000256" key="9">
    <source>
        <dbReference type="PIRSR" id="PIRSR000185-2"/>
    </source>
</evidence>
<keyword evidence="14" id="KW-1185">Reference proteome</keyword>
<feature type="site" description="Important for catalysis" evidence="10">
    <location>
        <position position="195"/>
    </location>
</feature>
<protein>
    <recommendedName>
        <fullName evidence="7">Glutamate dehydrogenase</fullName>
    </recommendedName>
</protein>
<feature type="binding site" evidence="9">
    <location>
        <position position="281"/>
    </location>
    <ligand>
        <name>NAD(+)</name>
        <dbReference type="ChEBI" id="CHEBI:57540"/>
    </ligand>
</feature>
<name>A0A0V1HFH6_9BILA</name>
<keyword evidence="3 7" id="KW-0560">Oxidoreductase</keyword>
<evidence type="ECO:0000256" key="3">
    <source>
        <dbReference type="ARBA" id="ARBA00023002"/>
    </source>
</evidence>
<feature type="domain" description="Glutamate/phenylalanine/leucine/valine/L-tryptophan dehydrogenase C-terminal" evidence="12">
    <location>
        <begin position="235"/>
        <end position="530"/>
    </location>
</feature>
<reference evidence="13 14" key="1">
    <citation type="submission" date="2015-01" db="EMBL/GenBank/DDBJ databases">
        <title>Evolution of Trichinella species and genotypes.</title>
        <authorList>
            <person name="Korhonen P.K."/>
            <person name="Edoardo P."/>
            <person name="Giuseppe L.R."/>
            <person name="Gasser R.B."/>
        </authorList>
    </citation>
    <scope>NUCLEOTIDE SEQUENCE [LARGE SCALE GENOMIC DNA]</scope>
    <source>
        <strain evidence="13">ISS1029</strain>
    </source>
</reference>
<dbReference type="InterPro" id="IPR033922">
    <property type="entry name" value="NAD_bind_Glu_DH"/>
</dbReference>
<feature type="binding site" evidence="9">
    <location>
        <position position="141"/>
    </location>
    <ligand>
        <name>substrate</name>
    </ligand>
</feature>
<comment type="catalytic activity">
    <reaction evidence="6">
        <text>L-glutamate + NADP(+) + H2O = 2-oxoglutarate + NH4(+) + NADPH + H(+)</text>
        <dbReference type="Rhea" id="RHEA:11612"/>
        <dbReference type="ChEBI" id="CHEBI:15377"/>
        <dbReference type="ChEBI" id="CHEBI:15378"/>
        <dbReference type="ChEBI" id="CHEBI:16810"/>
        <dbReference type="ChEBI" id="CHEBI:28938"/>
        <dbReference type="ChEBI" id="CHEBI:29985"/>
        <dbReference type="ChEBI" id="CHEBI:57783"/>
        <dbReference type="ChEBI" id="CHEBI:58349"/>
        <dbReference type="EC" id="1.4.1.3"/>
    </reaction>
</comment>
<gene>
    <name evidence="13" type="primary">Gdh</name>
    <name evidence="13" type="ORF">T11_15881</name>
</gene>
<evidence type="ECO:0000256" key="6">
    <source>
        <dbReference type="ARBA" id="ARBA00048577"/>
    </source>
</evidence>
<dbReference type="PANTHER" id="PTHR11606">
    <property type="entry name" value="GLUTAMATE DEHYDROGENASE"/>
    <property type="match status" value="1"/>
</dbReference>
<comment type="caution">
    <text evidence="13">The sequence shown here is derived from an EMBL/GenBank/DDBJ whole genome shotgun (WGS) entry which is preliminary data.</text>
</comment>
<sequence>MHFACATFAQMNKLLLAGRQFYTTAGLKQAISNVERATTASSAQEPTYFEMVEHFIDKSSRLVERRLRGEKHLSLSELKFRLGVLKKIKMPESVTKFSFPIVRDNGDVELIHAWRCQHRIRYAPDVEENEVKALASLMTIKCAVVDVPFGGAKGGVRIEPSKYSKGELERITRKLATELTNKGYLGPACDVPAPDMGTGEQEMAWIASTYASIRGHGDKDAYACVTGKPINIGGINGRQEATGKGIWNALNIFLHNEEYMKKISLNTGFLDKTFVVQGFGNVGSNAAEFLVQSGARCVGVIERNCAVYNASGLNLAELQAYKKQNGSIVGYYGAETSHAKEKDLILFANCDVLIPAAIERVIDASNAEKINAKIIVEAANGPVTPVADRILRERNVLIIPDIYANAGGVTVSYFEWLKNLNHVQFGRMTPYLSGETSRLLLESIQKLAHLSKVNDASFLEVMSKLSTILNNETEALNELSIVEFALNQTMQQSAKEIIATAKQYDLDMDLRTAAYVNAIEKILNHYERVGFSSS</sequence>
<dbReference type="PIRSF" id="PIRSF000185">
    <property type="entry name" value="Glu_DH"/>
    <property type="match status" value="1"/>
</dbReference>
<dbReference type="InterPro" id="IPR046346">
    <property type="entry name" value="Aminoacid_DH-like_N_sf"/>
</dbReference>
<dbReference type="Pfam" id="PF02812">
    <property type="entry name" value="ELFV_dehydrog_N"/>
    <property type="match status" value="1"/>
</dbReference>
<dbReference type="Gene3D" id="3.40.50.720">
    <property type="entry name" value="NAD(P)-binding Rossmann-like Domain"/>
    <property type="match status" value="1"/>
</dbReference>
<dbReference type="InterPro" id="IPR006096">
    <property type="entry name" value="Glu/Leu/Phe/Val/Trp_DH_C"/>
</dbReference>
<comment type="similarity">
    <text evidence="2 7 11">Belongs to the Glu/Leu/Phe/Val dehydrogenases family.</text>
</comment>
<evidence type="ECO:0000259" key="12">
    <source>
        <dbReference type="SMART" id="SM00839"/>
    </source>
</evidence>
<dbReference type="SUPFAM" id="SSF51735">
    <property type="entry name" value="NAD(P)-binding Rossmann-fold domains"/>
    <property type="match status" value="1"/>
</dbReference>
<dbReference type="PRINTS" id="PR00082">
    <property type="entry name" value="GLFDHDRGNASE"/>
</dbReference>
<comment type="catalytic activity">
    <reaction evidence="5">
        <text>L-glutamate + NAD(+) + H2O = 2-oxoglutarate + NH4(+) + NADH + H(+)</text>
        <dbReference type="Rhea" id="RHEA:15133"/>
        <dbReference type="ChEBI" id="CHEBI:15377"/>
        <dbReference type="ChEBI" id="CHEBI:15378"/>
        <dbReference type="ChEBI" id="CHEBI:16810"/>
        <dbReference type="ChEBI" id="CHEBI:28938"/>
        <dbReference type="ChEBI" id="CHEBI:29985"/>
        <dbReference type="ChEBI" id="CHEBI:57540"/>
        <dbReference type="ChEBI" id="CHEBI:57945"/>
        <dbReference type="EC" id="1.4.1.3"/>
    </reaction>
</comment>
<dbReference type="InterPro" id="IPR006097">
    <property type="entry name" value="Glu/Leu/Phe/Val/Trp_DH_dimer"/>
</dbReference>
<evidence type="ECO:0000256" key="10">
    <source>
        <dbReference type="PIRSR" id="PIRSR000185-3"/>
    </source>
</evidence>
<accession>A0A0V1HFH6</accession>
<evidence type="ECO:0000313" key="14">
    <source>
        <dbReference type="Proteomes" id="UP000055024"/>
    </source>
</evidence>
<dbReference type="EMBL" id="JYDP01000076">
    <property type="protein sequence ID" value="KRZ09175.1"/>
    <property type="molecule type" value="Genomic_DNA"/>
</dbReference>
<dbReference type="PANTHER" id="PTHR11606:SF13">
    <property type="entry name" value="GLUTAMATE DEHYDROGENASE 1, MITOCHONDRIAL"/>
    <property type="match status" value="1"/>
</dbReference>
<feature type="binding site" evidence="9">
    <location>
        <position position="412"/>
    </location>
    <ligand>
        <name>substrate</name>
    </ligand>
</feature>